<dbReference type="SUPFAM" id="SSF55961">
    <property type="entry name" value="Bet v1-like"/>
    <property type="match status" value="1"/>
</dbReference>
<evidence type="ECO:0000313" key="3">
    <source>
        <dbReference type="EMBL" id="KAJ4427691.1"/>
    </source>
</evidence>
<dbReference type="InterPro" id="IPR023393">
    <property type="entry name" value="START-like_dom_sf"/>
</dbReference>
<sequence>MAKWGEGDPRWIVEERPDATNVNNWHWTEKNACGWSVEKIKELLNNLKIENDIAKCKITEVEKCEGEAVANNRKGKLIFFYEWDIVLKWTGTLEGGDKEAEGTINIPNLSEENDVSEIDIVVSLKNSNPEADKLKEFLLKEGKDVIREQLSKYVIALKEEFSKGMILPKKDEVKTTKNDAVASLSAGFNKQASVLLEVNFVHMNHTEKNEVRGCKISTTTLEFSEKFQCTGEEFYNAMTVTEMVQAFTHGPVKLEAKKDGRFELFGGNVHGVFLELIPGEKIVQRWRFKRWPAEHYSNVTLKIEQRDDHTEVKVVQTGVPQKPSIIFCFLIYSEADSTKENWERYYWEAMKRTFGFGSFFV</sequence>
<dbReference type="Pfam" id="PF09229">
    <property type="entry name" value="Aha1_N"/>
    <property type="match status" value="1"/>
</dbReference>
<dbReference type="PANTHER" id="PTHR13009:SF22">
    <property type="entry name" value="LD43819P"/>
    <property type="match status" value="1"/>
</dbReference>
<evidence type="ECO:0000256" key="1">
    <source>
        <dbReference type="ARBA" id="ARBA00006817"/>
    </source>
</evidence>
<reference evidence="3 4" key="1">
    <citation type="journal article" date="2022" name="Allergy">
        <title>Genome assembly and annotation of Periplaneta americana reveal a comprehensive cockroach allergen profile.</title>
        <authorList>
            <person name="Wang L."/>
            <person name="Xiong Q."/>
            <person name="Saelim N."/>
            <person name="Wang L."/>
            <person name="Nong W."/>
            <person name="Wan A.T."/>
            <person name="Shi M."/>
            <person name="Liu X."/>
            <person name="Cao Q."/>
            <person name="Hui J.H.L."/>
            <person name="Sookrung N."/>
            <person name="Leung T.F."/>
            <person name="Tungtrongchitr A."/>
            <person name="Tsui S.K.W."/>
        </authorList>
    </citation>
    <scope>NUCLEOTIDE SEQUENCE [LARGE SCALE GENOMIC DNA]</scope>
    <source>
        <strain evidence="3">PWHHKU_190912</strain>
    </source>
</reference>
<accession>A0ABQ8S119</accession>
<dbReference type="SMART" id="SM01000">
    <property type="entry name" value="Aha1_N"/>
    <property type="match status" value="1"/>
</dbReference>
<organism evidence="3 4">
    <name type="scientific">Periplaneta americana</name>
    <name type="common">American cockroach</name>
    <name type="synonym">Blatta americana</name>
    <dbReference type="NCBI Taxonomy" id="6978"/>
    <lineage>
        <taxon>Eukaryota</taxon>
        <taxon>Metazoa</taxon>
        <taxon>Ecdysozoa</taxon>
        <taxon>Arthropoda</taxon>
        <taxon>Hexapoda</taxon>
        <taxon>Insecta</taxon>
        <taxon>Pterygota</taxon>
        <taxon>Neoptera</taxon>
        <taxon>Polyneoptera</taxon>
        <taxon>Dictyoptera</taxon>
        <taxon>Blattodea</taxon>
        <taxon>Blattoidea</taxon>
        <taxon>Blattidae</taxon>
        <taxon>Blattinae</taxon>
        <taxon>Periplaneta</taxon>
    </lineage>
</organism>
<evidence type="ECO:0000313" key="4">
    <source>
        <dbReference type="Proteomes" id="UP001148838"/>
    </source>
</evidence>
<gene>
    <name evidence="3" type="ORF">ANN_25340</name>
</gene>
<dbReference type="InterPro" id="IPR013538">
    <property type="entry name" value="ASHA1/2-like_C"/>
</dbReference>
<dbReference type="Proteomes" id="UP001148838">
    <property type="component" value="Unassembled WGS sequence"/>
</dbReference>
<dbReference type="Pfam" id="PF08327">
    <property type="entry name" value="AHSA1"/>
    <property type="match status" value="1"/>
</dbReference>
<dbReference type="PANTHER" id="PTHR13009">
    <property type="entry name" value="HEAT SHOCK PROTEIN 90 HSP90 CO-CHAPERONE AHA-1"/>
    <property type="match status" value="1"/>
</dbReference>
<proteinExistence type="inferred from homology"/>
<dbReference type="Gene3D" id="3.15.10.20">
    <property type="entry name" value="Activator of Hsp90 ATPase Aha1, N-terminal domain"/>
    <property type="match status" value="1"/>
</dbReference>
<dbReference type="EMBL" id="JAJSOF020000038">
    <property type="protein sequence ID" value="KAJ4427691.1"/>
    <property type="molecule type" value="Genomic_DNA"/>
</dbReference>
<name>A0ABQ8S119_PERAM</name>
<dbReference type="SUPFAM" id="SSF103111">
    <property type="entry name" value="Activator of Hsp90 ATPase, Aha1"/>
    <property type="match status" value="1"/>
</dbReference>
<dbReference type="CDD" id="cd08892">
    <property type="entry name" value="SRPBCC_Aha1"/>
    <property type="match status" value="1"/>
</dbReference>
<evidence type="ECO:0000259" key="2">
    <source>
        <dbReference type="SMART" id="SM01000"/>
    </source>
</evidence>
<keyword evidence="4" id="KW-1185">Reference proteome</keyword>
<protein>
    <recommendedName>
        <fullName evidence="2">Activator of Hsp90 ATPase AHSA1-like N-terminal domain-containing protein</fullName>
    </recommendedName>
</protein>
<comment type="caution">
    <text evidence="3">The sequence shown here is derived from an EMBL/GenBank/DDBJ whole genome shotgun (WGS) entry which is preliminary data.</text>
</comment>
<comment type="similarity">
    <text evidence="1">Belongs to the AHA1 family.</text>
</comment>
<dbReference type="InterPro" id="IPR036338">
    <property type="entry name" value="Aha1"/>
</dbReference>
<dbReference type="InterPro" id="IPR015310">
    <property type="entry name" value="AHSA1-like_N"/>
</dbReference>
<dbReference type="Gene3D" id="3.30.530.20">
    <property type="match status" value="1"/>
</dbReference>
<feature type="domain" description="Activator of Hsp90 ATPase AHSA1-like N-terminal" evidence="2">
    <location>
        <begin position="29"/>
        <end position="163"/>
    </location>
</feature>